<dbReference type="AlphaFoldDB" id="A0A3M3XW10"/>
<accession>A0A3M3XW10</accession>
<reference evidence="1 2" key="1">
    <citation type="submission" date="2018-08" db="EMBL/GenBank/DDBJ databases">
        <title>Recombination of ecologically and evolutionarily significant loci maintains genetic cohesion in the Pseudomonas syringae species complex.</title>
        <authorList>
            <person name="Dillon M."/>
            <person name="Thakur S."/>
            <person name="Almeida R.N.D."/>
            <person name="Weir B.S."/>
            <person name="Guttman D.S."/>
        </authorList>
    </citation>
    <scope>NUCLEOTIDE SEQUENCE [LARGE SCALE GENOMIC DNA]</scope>
    <source>
        <strain evidence="1 2">ICMP 2732</strain>
    </source>
</reference>
<dbReference type="Proteomes" id="UP000281350">
    <property type="component" value="Unassembled WGS sequence"/>
</dbReference>
<evidence type="ECO:0000313" key="1">
    <source>
        <dbReference type="EMBL" id="RMO74180.1"/>
    </source>
</evidence>
<gene>
    <name evidence="1" type="ORF">ALQ36_00118</name>
</gene>
<name>A0A3M3XW10_9PSED</name>
<evidence type="ECO:0000313" key="2">
    <source>
        <dbReference type="Proteomes" id="UP000281350"/>
    </source>
</evidence>
<sequence length="366" mass="39808">MRTGRRFACLRLVRDLPYVGADLSANCREPTAKTSRLGAPDTTKVACFRTASQPIADKSARPAGRSALCVRTGRRFACLRLFRDLPYVGADLSANCREPTAKPAASVHQIQPRWPVFGPLRSPSRTSPLRLPGRSALCVRTGRRFACLRLVRDLPYVGADLSANCREPTAKSAASVHQIQPRWPVFGPLRSPSRTSPLRPAGRSALCVRTGRCFACLRLVRDLPYVGADLSANCREPTAKTSRLGAPDTTKAACFWAASQPFANKFAPTPCGQKRVMCADRATLRLFATCPRSPVCRSGLVRELSGTHSKTSRLGAPDTTKVACFWADSQPVADKPAPTASGQNQKQMISAHRVTLCIQINDKHSQ</sequence>
<comment type="caution">
    <text evidence="1">The sequence shown here is derived from an EMBL/GenBank/DDBJ whole genome shotgun (WGS) entry which is preliminary data.</text>
</comment>
<proteinExistence type="predicted"/>
<dbReference type="EMBL" id="RBPY01000132">
    <property type="protein sequence ID" value="RMO74180.1"/>
    <property type="molecule type" value="Genomic_DNA"/>
</dbReference>
<protein>
    <submittedName>
        <fullName evidence="1">Uncharacterized protein</fullName>
    </submittedName>
</protein>
<organism evidence="1 2">
    <name type="scientific">Pseudomonas syringae pv. primulae</name>
    <dbReference type="NCBI Taxonomy" id="251707"/>
    <lineage>
        <taxon>Bacteria</taxon>
        <taxon>Pseudomonadati</taxon>
        <taxon>Pseudomonadota</taxon>
        <taxon>Gammaproteobacteria</taxon>
        <taxon>Pseudomonadales</taxon>
        <taxon>Pseudomonadaceae</taxon>
        <taxon>Pseudomonas</taxon>
    </lineage>
</organism>